<dbReference type="HOGENOM" id="CLU_1223618_0_0_10"/>
<dbReference type="eggNOG" id="ENOG5034BGR">
    <property type="taxonomic scope" value="Bacteria"/>
</dbReference>
<protein>
    <recommendedName>
        <fullName evidence="3">RiboL-PSP-HEPN domain-containing protein</fullName>
    </recommendedName>
</protein>
<organism evidence="1 2">
    <name type="scientific">Mucilaginibacter paludis DSM 18603</name>
    <dbReference type="NCBI Taxonomy" id="714943"/>
    <lineage>
        <taxon>Bacteria</taxon>
        <taxon>Pseudomonadati</taxon>
        <taxon>Bacteroidota</taxon>
        <taxon>Sphingobacteriia</taxon>
        <taxon>Sphingobacteriales</taxon>
        <taxon>Sphingobacteriaceae</taxon>
        <taxon>Mucilaginibacter</taxon>
    </lineage>
</organism>
<dbReference type="Proteomes" id="UP000002774">
    <property type="component" value="Chromosome"/>
</dbReference>
<dbReference type="RefSeq" id="WP_008504144.1">
    <property type="nucleotide sequence ID" value="NZ_CM001403.1"/>
</dbReference>
<gene>
    <name evidence="1" type="ORF">Mucpa_0405</name>
</gene>
<evidence type="ECO:0000313" key="1">
    <source>
        <dbReference type="EMBL" id="EHQ24599.1"/>
    </source>
</evidence>
<reference evidence="1" key="1">
    <citation type="submission" date="2011-09" db="EMBL/GenBank/DDBJ databases">
        <title>The permanent draft genome of Mucilaginibacter paludis DSM 18603.</title>
        <authorList>
            <consortium name="US DOE Joint Genome Institute (JGI-PGF)"/>
            <person name="Lucas S."/>
            <person name="Han J."/>
            <person name="Lapidus A."/>
            <person name="Bruce D."/>
            <person name="Goodwin L."/>
            <person name="Pitluck S."/>
            <person name="Peters L."/>
            <person name="Kyrpides N."/>
            <person name="Mavromatis K."/>
            <person name="Ivanova N."/>
            <person name="Mikhailova N."/>
            <person name="Held B."/>
            <person name="Detter J.C."/>
            <person name="Tapia R."/>
            <person name="Han C."/>
            <person name="Land M."/>
            <person name="Hauser L."/>
            <person name="Markowitz V."/>
            <person name="Cheng J.-F."/>
            <person name="Hugenholtz P."/>
            <person name="Woyke T."/>
            <person name="Wu D."/>
            <person name="Tindall B."/>
            <person name="Brambilla E."/>
            <person name="Klenk H.-P."/>
            <person name="Eisen J.A."/>
        </authorList>
    </citation>
    <scope>NUCLEOTIDE SEQUENCE [LARGE SCALE GENOMIC DNA]</scope>
    <source>
        <strain evidence="1">DSM 18603</strain>
    </source>
</reference>
<keyword evidence="2" id="KW-1185">Reference proteome</keyword>
<sequence length="226" mass="26177">MWLQNLEPGESWMGVWKGKFLCFDCGAIIEQNPCDICGYLHTPFVIPGLQNNEQPKALTFKGAIHENTYITLGLLKREWERPLIPESDVTDLLGQKIPQRIAFVLLFWTLFESLMDRMFSKKLESIPPKIAKNLLKKNNNISARMGEFYQLVFDTSFKDDLIQIGSPLIYDHLKNLQERRNAFIHDNPIAINEQLISDTLIHLQDIQAAWIKLYNKRCTVKSNTNL</sequence>
<evidence type="ECO:0008006" key="3">
    <source>
        <dbReference type="Google" id="ProtNLM"/>
    </source>
</evidence>
<accession>H1YH97</accession>
<dbReference type="EMBL" id="CM001403">
    <property type="protein sequence ID" value="EHQ24599.1"/>
    <property type="molecule type" value="Genomic_DNA"/>
</dbReference>
<name>H1YH97_9SPHI</name>
<dbReference type="STRING" id="714943.Mucpa_0405"/>
<evidence type="ECO:0000313" key="2">
    <source>
        <dbReference type="Proteomes" id="UP000002774"/>
    </source>
</evidence>
<proteinExistence type="predicted"/>
<dbReference type="AlphaFoldDB" id="H1YH97"/>
<dbReference type="OrthoDB" id="8253702at2"/>